<name>A0A180G654_PUCT1</name>
<dbReference type="AlphaFoldDB" id="A0A180G654"/>
<dbReference type="InterPro" id="IPR036651">
    <property type="entry name" value="Gln_synt_N_sf"/>
</dbReference>
<dbReference type="GO" id="GO:0004356">
    <property type="term" value="F:glutamine synthetase activity"/>
    <property type="evidence" value="ECO:0007669"/>
    <property type="project" value="InterPro"/>
</dbReference>
<organism evidence="1">
    <name type="scientific">Puccinia triticina (isolate 1-1 / race 1 (BBBD))</name>
    <name type="common">Brown leaf rust fungus</name>
    <dbReference type="NCBI Taxonomy" id="630390"/>
    <lineage>
        <taxon>Eukaryota</taxon>
        <taxon>Fungi</taxon>
        <taxon>Dikarya</taxon>
        <taxon>Basidiomycota</taxon>
        <taxon>Pucciniomycotina</taxon>
        <taxon>Pucciniomycetes</taxon>
        <taxon>Pucciniales</taxon>
        <taxon>Pucciniaceae</taxon>
        <taxon>Puccinia</taxon>
    </lineage>
</organism>
<reference evidence="1" key="1">
    <citation type="submission" date="2009-11" db="EMBL/GenBank/DDBJ databases">
        <authorList>
            <consortium name="The Broad Institute Genome Sequencing Platform"/>
            <person name="Ward D."/>
            <person name="Feldgarden M."/>
            <person name="Earl A."/>
            <person name="Young S.K."/>
            <person name="Zeng Q."/>
            <person name="Koehrsen M."/>
            <person name="Alvarado L."/>
            <person name="Berlin A."/>
            <person name="Bochicchio J."/>
            <person name="Borenstein D."/>
            <person name="Chapman S.B."/>
            <person name="Chen Z."/>
            <person name="Engels R."/>
            <person name="Freedman E."/>
            <person name="Gellesch M."/>
            <person name="Goldberg J."/>
            <person name="Griggs A."/>
            <person name="Gujja S."/>
            <person name="Heilman E."/>
            <person name="Heiman D."/>
            <person name="Hepburn T."/>
            <person name="Howarth C."/>
            <person name="Jen D."/>
            <person name="Larson L."/>
            <person name="Lewis B."/>
            <person name="Mehta T."/>
            <person name="Park D."/>
            <person name="Pearson M."/>
            <person name="Roberts A."/>
            <person name="Saif S."/>
            <person name="Shea T."/>
            <person name="Shenoy N."/>
            <person name="Sisk P."/>
            <person name="Stolte C."/>
            <person name="Sykes S."/>
            <person name="Thomson T."/>
            <person name="Walk T."/>
            <person name="White J."/>
            <person name="Yandava C."/>
            <person name="Izard J."/>
            <person name="Baranova O.V."/>
            <person name="Blanton J.M."/>
            <person name="Tanner A.C."/>
            <person name="Dewhirst F.E."/>
            <person name="Haas B."/>
            <person name="Nusbaum C."/>
            <person name="Birren B."/>
        </authorList>
    </citation>
    <scope>NUCLEOTIDE SEQUENCE [LARGE SCALE GENOMIC DNA]</scope>
    <source>
        <strain evidence="1">1-1 BBBD Race 1</strain>
    </source>
</reference>
<evidence type="ECO:0000313" key="3">
    <source>
        <dbReference type="Proteomes" id="UP000005240"/>
    </source>
</evidence>
<reference evidence="2 3" key="3">
    <citation type="journal article" date="2017" name="G3 (Bethesda)">
        <title>Comparative analysis highlights variable genome content of wheat rusts and divergence of the mating loci.</title>
        <authorList>
            <person name="Cuomo C.A."/>
            <person name="Bakkeren G."/>
            <person name="Khalil H.B."/>
            <person name="Panwar V."/>
            <person name="Joly D."/>
            <person name="Linning R."/>
            <person name="Sakthikumar S."/>
            <person name="Song X."/>
            <person name="Adiconis X."/>
            <person name="Fan L."/>
            <person name="Goldberg J.M."/>
            <person name="Levin J.Z."/>
            <person name="Young S."/>
            <person name="Zeng Q."/>
            <person name="Anikster Y."/>
            <person name="Bruce M."/>
            <person name="Wang M."/>
            <person name="Yin C."/>
            <person name="McCallum B."/>
            <person name="Szabo L.J."/>
            <person name="Hulbert S."/>
            <person name="Chen X."/>
            <person name="Fellers J.P."/>
        </authorList>
    </citation>
    <scope>NUCLEOTIDE SEQUENCE</scope>
    <source>
        <strain evidence="3">Isolate 1-1 / race 1 (BBBD)</strain>
        <strain evidence="2">isolate 1-1 / race 1 (BBBD)</strain>
    </source>
</reference>
<keyword evidence="3" id="KW-1185">Reference proteome</keyword>
<sequence>MVYHSVTSDTDNDAQFLNSLGGLLIQPPSITTLFVGKNYLSLPDPEEIGRDPRHDSEIFLRPSSVTASQFRQGKNVLVLAEYYNSDGKANMTNFCSGPESHHALALELMLLDRRRRNGYQDDVLMPAGLAL</sequence>
<protein>
    <submittedName>
        <fullName evidence="1 2">Uncharacterized protein</fullName>
    </submittedName>
</protein>
<dbReference type="Gene3D" id="3.10.20.70">
    <property type="entry name" value="Glutamine synthetase, N-terminal domain"/>
    <property type="match status" value="1"/>
</dbReference>
<accession>A0A180G654</accession>
<dbReference type="GO" id="GO:0006542">
    <property type="term" value="P:glutamine biosynthetic process"/>
    <property type="evidence" value="ECO:0007669"/>
    <property type="project" value="InterPro"/>
</dbReference>
<gene>
    <name evidence="1" type="ORF">PTTG_29466</name>
</gene>
<dbReference type="Proteomes" id="UP000005240">
    <property type="component" value="Unassembled WGS sequence"/>
</dbReference>
<dbReference type="EMBL" id="ADAS02000451">
    <property type="protein sequence ID" value="OAV87343.1"/>
    <property type="molecule type" value="Genomic_DNA"/>
</dbReference>
<reference evidence="2" key="4">
    <citation type="submission" date="2025-05" db="UniProtKB">
        <authorList>
            <consortium name="EnsemblFungi"/>
        </authorList>
    </citation>
    <scope>IDENTIFICATION</scope>
    <source>
        <strain evidence="2">isolate 1-1 / race 1 (BBBD)</strain>
    </source>
</reference>
<proteinExistence type="predicted"/>
<evidence type="ECO:0000313" key="2">
    <source>
        <dbReference type="EnsemblFungi" id="PTTG_29466-t43_1-p1"/>
    </source>
</evidence>
<dbReference type="VEuPathDB" id="FungiDB:PTTG_29466"/>
<reference evidence="1" key="2">
    <citation type="submission" date="2016-05" db="EMBL/GenBank/DDBJ databases">
        <title>Comparative analysis highlights variable genome content of wheat rusts and divergence of the mating loci.</title>
        <authorList>
            <person name="Cuomo C.A."/>
            <person name="Bakkeren G."/>
            <person name="Szabo L."/>
            <person name="Khalil H."/>
            <person name="Joly D."/>
            <person name="Goldberg J."/>
            <person name="Young S."/>
            <person name="Zeng Q."/>
            <person name="Fellers J."/>
        </authorList>
    </citation>
    <scope>NUCLEOTIDE SEQUENCE [LARGE SCALE GENOMIC DNA]</scope>
    <source>
        <strain evidence="1">1-1 BBBD Race 1</strain>
    </source>
</reference>
<dbReference type="EnsemblFungi" id="PTTG_29466-t43_1">
    <property type="protein sequence ID" value="PTTG_29466-t43_1-p1"/>
    <property type="gene ID" value="PTTG_29466"/>
</dbReference>
<evidence type="ECO:0000313" key="1">
    <source>
        <dbReference type="EMBL" id="OAV87343.1"/>
    </source>
</evidence>